<gene>
    <name evidence="1" type="ORF">S7711_10842</name>
</gene>
<dbReference type="EMBL" id="KL648012">
    <property type="protein sequence ID" value="KEY72848.1"/>
    <property type="molecule type" value="Genomic_DNA"/>
</dbReference>
<dbReference type="AlphaFoldDB" id="A0A084B5L9"/>
<dbReference type="Proteomes" id="UP000028045">
    <property type="component" value="Unassembled WGS sequence"/>
</dbReference>
<dbReference type="HOGENOM" id="CLU_036200_1_0_1"/>
<name>A0A084B5L9_STACB</name>
<reference evidence="1 2" key="1">
    <citation type="journal article" date="2014" name="BMC Genomics">
        <title>Comparative genome sequencing reveals chemotype-specific gene clusters in the toxigenic black mold Stachybotrys.</title>
        <authorList>
            <person name="Semeiks J."/>
            <person name="Borek D."/>
            <person name="Otwinowski Z."/>
            <person name="Grishin N.V."/>
        </authorList>
    </citation>
    <scope>NUCLEOTIDE SEQUENCE [LARGE SCALE GENOMIC DNA]</scope>
    <source>
        <strain evidence="2">CBS 109288 / IBT 7711</strain>
    </source>
</reference>
<accession>A0A084B5L9</accession>
<protein>
    <submittedName>
        <fullName evidence="1">Uncharacterized protein</fullName>
    </submittedName>
</protein>
<evidence type="ECO:0000313" key="1">
    <source>
        <dbReference type="EMBL" id="KEY72848.1"/>
    </source>
</evidence>
<evidence type="ECO:0000313" key="2">
    <source>
        <dbReference type="Proteomes" id="UP000028045"/>
    </source>
</evidence>
<organism evidence="1 2">
    <name type="scientific">Stachybotrys chartarum (strain CBS 109288 / IBT 7711)</name>
    <name type="common">Toxic black mold</name>
    <name type="synonym">Stilbospora chartarum</name>
    <dbReference type="NCBI Taxonomy" id="1280523"/>
    <lineage>
        <taxon>Eukaryota</taxon>
        <taxon>Fungi</taxon>
        <taxon>Dikarya</taxon>
        <taxon>Ascomycota</taxon>
        <taxon>Pezizomycotina</taxon>
        <taxon>Sordariomycetes</taxon>
        <taxon>Hypocreomycetidae</taxon>
        <taxon>Hypocreales</taxon>
        <taxon>Stachybotryaceae</taxon>
        <taxon>Stachybotrys</taxon>
    </lineage>
</organism>
<dbReference type="OrthoDB" id="4323953at2759"/>
<sequence length="365" mass="41918">MDDAVSNAPDVPRLAVNNRSTGTVTPNLPYQFFITLRREPDSCNEPCVFKWDLRREEFHRGHFDLIRESDGASDKVDIEMPFHQHDHRQLLPGQKYRLIWTEADIEYWAWGSLSELDGGLLQYKASPRLVLPASKGFAFMVKEEKPCWAGREEAESRFDHERAEQMELARRNDENYRRRLASLLNDVPSPDRQQSDPGAPKFVIKLETYLRPRFLLGRSRRHARSTLPLQHEAKEQANETEWIPCPSDESTGFMIVDDPDVHANVAESNLFVSLQPGDSHSSTYRLQSPLWNDFPIDATAEDHFCVRFTGVELDWWDWGDAEDQGQTKITLPCFLHADVLEPRDNDGRPVARAPASDCVQFAVEA</sequence>
<proteinExistence type="predicted"/>
<keyword evidence="2" id="KW-1185">Reference proteome</keyword>